<gene>
    <name evidence="1" type="ORF">CHRIB12_LOCUS19645</name>
</gene>
<dbReference type="EMBL" id="CAGKOT010000055">
    <property type="protein sequence ID" value="CAB5386289.1"/>
    <property type="molecule type" value="Genomic_DNA"/>
</dbReference>
<dbReference type="Proteomes" id="UP000684084">
    <property type="component" value="Unassembled WGS sequence"/>
</dbReference>
<sequence>MGFLHTKRRNRLNYSKVLWMAQIRGELKRQKFMKNISIENEQAKNDRIAVPIGNDEAEDQMETLELDMDNDEVFYDESDNENDENDDNNECDEFIRSWLEILEEEDTNNGINNISGNQIDEDSSEFNALLENQIHSADNDDAKWDLTTLFKLGLEAPGFFYMLS</sequence>
<name>A0A916EIS7_9GLOM</name>
<dbReference type="OrthoDB" id="2410367at2759"/>
<dbReference type="VEuPathDB" id="FungiDB:RhiirFUN_010584"/>
<dbReference type="AlphaFoldDB" id="A0A916EIS7"/>
<comment type="caution">
    <text evidence="1">The sequence shown here is derived from an EMBL/GenBank/DDBJ whole genome shotgun (WGS) entry which is preliminary data.</text>
</comment>
<organism evidence="1 2">
    <name type="scientific">Rhizophagus irregularis</name>
    <dbReference type="NCBI Taxonomy" id="588596"/>
    <lineage>
        <taxon>Eukaryota</taxon>
        <taxon>Fungi</taxon>
        <taxon>Fungi incertae sedis</taxon>
        <taxon>Mucoromycota</taxon>
        <taxon>Glomeromycotina</taxon>
        <taxon>Glomeromycetes</taxon>
        <taxon>Glomerales</taxon>
        <taxon>Glomeraceae</taxon>
        <taxon>Rhizophagus</taxon>
    </lineage>
</organism>
<proteinExistence type="predicted"/>
<accession>A0A916EIS7</accession>
<reference evidence="1" key="1">
    <citation type="submission" date="2020-05" db="EMBL/GenBank/DDBJ databases">
        <authorList>
            <person name="Rincon C."/>
            <person name="Sanders R I."/>
            <person name="Robbins C."/>
            <person name="Chaturvedi A."/>
        </authorList>
    </citation>
    <scope>NUCLEOTIDE SEQUENCE</scope>
    <source>
        <strain evidence="1">CHB12</strain>
    </source>
</reference>
<evidence type="ECO:0000313" key="2">
    <source>
        <dbReference type="Proteomes" id="UP000684084"/>
    </source>
</evidence>
<protein>
    <submittedName>
        <fullName evidence="1">Uncharacterized protein</fullName>
    </submittedName>
</protein>
<evidence type="ECO:0000313" key="1">
    <source>
        <dbReference type="EMBL" id="CAB5386289.1"/>
    </source>
</evidence>